<accession>A0A8D0TFY7</accession>
<evidence type="ECO:0000313" key="3">
    <source>
        <dbReference type="Proteomes" id="UP000694727"/>
    </source>
</evidence>
<reference evidence="2" key="1">
    <citation type="submission" date="2025-08" db="UniProtKB">
        <authorList>
            <consortium name="Ensembl"/>
        </authorList>
    </citation>
    <scope>IDENTIFICATION</scope>
</reference>
<organism evidence="2 3">
    <name type="scientific">Sus scrofa</name>
    <name type="common">Pig</name>
    <dbReference type="NCBI Taxonomy" id="9823"/>
    <lineage>
        <taxon>Eukaryota</taxon>
        <taxon>Metazoa</taxon>
        <taxon>Chordata</taxon>
        <taxon>Craniata</taxon>
        <taxon>Vertebrata</taxon>
        <taxon>Euteleostomi</taxon>
        <taxon>Mammalia</taxon>
        <taxon>Eutheria</taxon>
        <taxon>Laurasiatheria</taxon>
        <taxon>Artiodactyla</taxon>
        <taxon>Suina</taxon>
        <taxon>Suidae</taxon>
        <taxon>Sus</taxon>
    </lineage>
</organism>
<feature type="region of interest" description="Disordered" evidence="1">
    <location>
        <begin position="238"/>
        <end position="268"/>
    </location>
</feature>
<proteinExistence type="predicted"/>
<evidence type="ECO:0000256" key="1">
    <source>
        <dbReference type="SAM" id="MobiDB-lite"/>
    </source>
</evidence>
<name>A0A8D0TFY7_PIG</name>
<dbReference type="Proteomes" id="UP000694727">
    <property type="component" value="Unplaced"/>
</dbReference>
<protein>
    <submittedName>
        <fullName evidence="2">Uncharacterized protein</fullName>
    </submittedName>
</protein>
<evidence type="ECO:0000313" key="2">
    <source>
        <dbReference type="Ensembl" id="ENSSSCP00025045861.1"/>
    </source>
</evidence>
<sequence>MAHTHPLYNVPFVGCPLFPVSLPCQCFGDHLPNKLFALGRLSQGLLLRDPNSRKLTSQCSLFSIFLGPHPRHMEVARLGVKLELQLLAYTTATTMKDPSLICDLHCSSQQCQILNPLGNARDQTCILVDTNTVPYQSHNGNSPVAFRSTQLSPPAIPRNILSHLSLSLPFLQQQTSRKKIYLCSLASSCRNATYGPPHCAENPSPRATDLTDCPTWLIQWWKQSHILLLIQETPMGNCLVPQGTPPPPNPSRQGPESPWPESPWTSPSLTVHSQPNATFFLSPPKLLLILSPLSVAPAAPSASPLFLTWVTPAASSLIPPQGLCICCSRGLAHHMQLTHLAQTDWHLSASYLLPPKLALLSCPHPFPT</sequence>
<dbReference type="Ensembl" id="ENSSSCT00025103501.1">
    <property type="protein sequence ID" value="ENSSSCP00025045861.1"/>
    <property type="gene ID" value="ENSSSCG00025075098.1"/>
</dbReference>
<dbReference type="AlphaFoldDB" id="A0A8D0TFY7"/>